<comment type="subcellular location">
    <subcellularLocation>
        <location evidence="4">Cytoplasm</location>
    </subcellularLocation>
</comment>
<evidence type="ECO:0000256" key="4">
    <source>
        <dbReference type="HAMAP-Rule" id="MF_00688"/>
    </source>
</evidence>
<dbReference type="Pfam" id="PF03588">
    <property type="entry name" value="Leu_Phe_trans"/>
    <property type="match status" value="1"/>
</dbReference>
<proteinExistence type="inferred from homology"/>
<gene>
    <name evidence="4 5" type="primary">aat</name>
    <name evidence="5" type="ORF">ACFS7Y_07110</name>
</gene>
<evidence type="ECO:0000256" key="1">
    <source>
        <dbReference type="ARBA" id="ARBA00022490"/>
    </source>
</evidence>
<comment type="catalytic activity">
    <reaction evidence="4">
        <text>L-phenylalanyl-tRNA(Phe) + an N-terminal L-alpha-aminoacyl-[protein] = an N-terminal L-phenylalanyl-L-alpha-aminoacyl-[protein] + tRNA(Phe)</text>
        <dbReference type="Rhea" id="RHEA:43632"/>
        <dbReference type="Rhea" id="RHEA-COMP:9668"/>
        <dbReference type="Rhea" id="RHEA-COMP:9699"/>
        <dbReference type="Rhea" id="RHEA-COMP:10636"/>
        <dbReference type="Rhea" id="RHEA-COMP:10637"/>
        <dbReference type="ChEBI" id="CHEBI:78442"/>
        <dbReference type="ChEBI" id="CHEBI:78531"/>
        <dbReference type="ChEBI" id="CHEBI:78597"/>
        <dbReference type="ChEBI" id="CHEBI:83561"/>
        <dbReference type="EC" id="2.3.2.6"/>
    </reaction>
</comment>
<protein>
    <recommendedName>
        <fullName evidence="4">Leucyl/phenylalanyl-tRNA--protein transferase</fullName>
        <ecNumber evidence="4">2.3.2.6</ecNumber>
    </recommendedName>
    <alternativeName>
        <fullName evidence="4">L/F-transferase</fullName>
    </alternativeName>
    <alternativeName>
        <fullName evidence="4">Leucyltransferase</fullName>
    </alternativeName>
    <alternativeName>
        <fullName evidence="4">Phenyalanyltransferase</fullName>
    </alternativeName>
</protein>
<comment type="catalytic activity">
    <reaction evidence="4">
        <text>N-terminal L-lysyl-[protein] + L-leucyl-tRNA(Leu) = N-terminal L-leucyl-L-lysyl-[protein] + tRNA(Leu) + H(+)</text>
        <dbReference type="Rhea" id="RHEA:12340"/>
        <dbReference type="Rhea" id="RHEA-COMP:9613"/>
        <dbReference type="Rhea" id="RHEA-COMP:9622"/>
        <dbReference type="Rhea" id="RHEA-COMP:12670"/>
        <dbReference type="Rhea" id="RHEA-COMP:12671"/>
        <dbReference type="ChEBI" id="CHEBI:15378"/>
        <dbReference type="ChEBI" id="CHEBI:65249"/>
        <dbReference type="ChEBI" id="CHEBI:78442"/>
        <dbReference type="ChEBI" id="CHEBI:78494"/>
        <dbReference type="ChEBI" id="CHEBI:133043"/>
        <dbReference type="EC" id="2.3.2.6"/>
    </reaction>
</comment>
<dbReference type="HAMAP" id="MF_00688">
    <property type="entry name" value="Leu_Phe_trans"/>
    <property type="match status" value="1"/>
</dbReference>
<dbReference type="EMBL" id="JBHUPB010000004">
    <property type="protein sequence ID" value="MFD2967148.1"/>
    <property type="molecule type" value="Genomic_DNA"/>
</dbReference>
<accession>A0ABW6BCA3</accession>
<name>A0ABW6BCA3_9SPHI</name>
<evidence type="ECO:0000313" key="6">
    <source>
        <dbReference type="Proteomes" id="UP001597525"/>
    </source>
</evidence>
<dbReference type="GO" id="GO:0008914">
    <property type="term" value="F:leucyl-tRNA--protein transferase activity"/>
    <property type="evidence" value="ECO:0007669"/>
    <property type="project" value="UniProtKB-EC"/>
</dbReference>
<sequence>MPYRLDERLTFPHPSLADEDGLLAVGGDLSSERLLLAYEHGIFPWYSDETPILWYAPTERFVLYPDEIKISKSMRQFMRHSRLTVQVDQCFQEVIAACASKARVGQDGTWITEDMQNAYIKLHELGFAHSVETYDENGHLVGGLYGIQVGGVFCGESMFSHVANASKLAFIHLCQHADLQLIDCQVYTDHLASLGAKMISGDVYYDLLQQQNLNPHAF</sequence>
<keyword evidence="6" id="KW-1185">Reference proteome</keyword>
<evidence type="ECO:0000256" key="2">
    <source>
        <dbReference type="ARBA" id="ARBA00022679"/>
    </source>
</evidence>
<dbReference type="PANTHER" id="PTHR30098:SF2">
    <property type="entry name" value="LEUCYL_PHENYLALANYL-TRNA--PROTEIN TRANSFERASE"/>
    <property type="match status" value="1"/>
</dbReference>
<dbReference type="InterPro" id="IPR004616">
    <property type="entry name" value="Leu/Phe-tRNA_Trfase"/>
</dbReference>
<dbReference type="EC" id="2.3.2.6" evidence="4"/>
<keyword evidence="1 4" id="KW-0963">Cytoplasm</keyword>
<dbReference type="NCBIfam" id="TIGR00667">
    <property type="entry name" value="aat"/>
    <property type="match status" value="1"/>
</dbReference>
<dbReference type="SUPFAM" id="SSF55729">
    <property type="entry name" value="Acyl-CoA N-acyltransferases (Nat)"/>
    <property type="match status" value="1"/>
</dbReference>
<dbReference type="Gene3D" id="3.40.630.70">
    <property type="entry name" value="Leucyl/phenylalanyl-tRNA-protein transferase, C-terminal domain"/>
    <property type="match status" value="1"/>
</dbReference>
<dbReference type="RefSeq" id="WP_320182829.1">
    <property type="nucleotide sequence ID" value="NZ_CP138332.1"/>
</dbReference>
<keyword evidence="2 4" id="KW-0808">Transferase</keyword>
<dbReference type="InterPro" id="IPR016181">
    <property type="entry name" value="Acyl_CoA_acyltransferase"/>
</dbReference>
<comment type="catalytic activity">
    <reaction evidence="4">
        <text>N-terminal L-arginyl-[protein] + L-leucyl-tRNA(Leu) = N-terminal L-leucyl-L-arginyl-[protein] + tRNA(Leu) + H(+)</text>
        <dbReference type="Rhea" id="RHEA:50416"/>
        <dbReference type="Rhea" id="RHEA-COMP:9613"/>
        <dbReference type="Rhea" id="RHEA-COMP:9622"/>
        <dbReference type="Rhea" id="RHEA-COMP:12672"/>
        <dbReference type="Rhea" id="RHEA-COMP:12673"/>
        <dbReference type="ChEBI" id="CHEBI:15378"/>
        <dbReference type="ChEBI" id="CHEBI:64719"/>
        <dbReference type="ChEBI" id="CHEBI:78442"/>
        <dbReference type="ChEBI" id="CHEBI:78494"/>
        <dbReference type="ChEBI" id="CHEBI:133044"/>
        <dbReference type="EC" id="2.3.2.6"/>
    </reaction>
</comment>
<evidence type="ECO:0000256" key="3">
    <source>
        <dbReference type="ARBA" id="ARBA00023315"/>
    </source>
</evidence>
<dbReference type="InterPro" id="IPR042203">
    <property type="entry name" value="Leu/Phe-tRNA_Trfase_C"/>
</dbReference>
<dbReference type="Gene3D" id="3.30.70.3550">
    <property type="entry name" value="Leucyl/phenylalanyl-tRNA-protein transferase, N-terminal domain"/>
    <property type="match status" value="1"/>
</dbReference>
<evidence type="ECO:0000313" key="5">
    <source>
        <dbReference type="EMBL" id="MFD2967148.1"/>
    </source>
</evidence>
<comment type="function">
    <text evidence="4">Functions in the N-end rule pathway of protein degradation where it conjugates Leu, Phe and, less efficiently, Met from aminoacyl-tRNAs to the N-termini of proteins containing an N-terminal arginine or lysine.</text>
</comment>
<dbReference type="InterPro" id="IPR042221">
    <property type="entry name" value="Leu/Phe-tRNA_Trfase_N"/>
</dbReference>
<reference evidence="6" key="1">
    <citation type="journal article" date="2019" name="Int. J. Syst. Evol. Microbiol.">
        <title>The Global Catalogue of Microorganisms (GCM) 10K type strain sequencing project: providing services to taxonomists for standard genome sequencing and annotation.</title>
        <authorList>
            <consortium name="The Broad Institute Genomics Platform"/>
            <consortium name="The Broad Institute Genome Sequencing Center for Infectious Disease"/>
            <person name="Wu L."/>
            <person name="Ma J."/>
        </authorList>
    </citation>
    <scope>NUCLEOTIDE SEQUENCE [LARGE SCALE GENOMIC DNA]</scope>
    <source>
        <strain evidence="6">KCTC 22814</strain>
    </source>
</reference>
<keyword evidence="3 4" id="KW-0012">Acyltransferase</keyword>
<dbReference type="Proteomes" id="UP001597525">
    <property type="component" value="Unassembled WGS sequence"/>
</dbReference>
<organism evidence="5 6">
    <name type="scientific">Sphingobacterium bambusae</name>
    <dbReference type="NCBI Taxonomy" id="662858"/>
    <lineage>
        <taxon>Bacteria</taxon>
        <taxon>Pseudomonadati</taxon>
        <taxon>Bacteroidota</taxon>
        <taxon>Sphingobacteriia</taxon>
        <taxon>Sphingobacteriales</taxon>
        <taxon>Sphingobacteriaceae</taxon>
        <taxon>Sphingobacterium</taxon>
    </lineage>
</organism>
<comment type="similarity">
    <text evidence="4">Belongs to the L/F-transferase family.</text>
</comment>
<comment type="caution">
    <text evidence="5">The sequence shown here is derived from an EMBL/GenBank/DDBJ whole genome shotgun (WGS) entry which is preliminary data.</text>
</comment>
<dbReference type="PANTHER" id="PTHR30098">
    <property type="entry name" value="LEUCYL/PHENYLALANYL-TRNA--PROTEIN TRANSFERASE"/>
    <property type="match status" value="1"/>
</dbReference>